<dbReference type="InterPro" id="IPR036388">
    <property type="entry name" value="WH-like_DNA-bd_sf"/>
</dbReference>
<dbReference type="Gene3D" id="1.10.10.10">
    <property type="entry name" value="Winged helix-like DNA-binding domain superfamily/Winged helix DNA-binding domain"/>
    <property type="match status" value="1"/>
</dbReference>
<organism evidence="5 6">
    <name type="scientific">Candidatus Protofrankia datiscae</name>
    <dbReference type="NCBI Taxonomy" id="2716812"/>
    <lineage>
        <taxon>Bacteria</taxon>
        <taxon>Bacillati</taxon>
        <taxon>Actinomycetota</taxon>
        <taxon>Actinomycetes</taxon>
        <taxon>Frankiales</taxon>
        <taxon>Frankiaceae</taxon>
        <taxon>Protofrankia</taxon>
    </lineage>
</organism>
<dbReference type="InterPro" id="IPR016032">
    <property type="entry name" value="Sig_transdc_resp-reg_C-effctor"/>
</dbReference>
<dbReference type="STRING" id="656024.FsymDg_2068"/>
<dbReference type="PANTHER" id="PTHR44688:SF16">
    <property type="entry name" value="DNA-BINDING TRANSCRIPTIONAL ACTIVATOR DEVR_DOSR"/>
    <property type="match status" value="1"/>
</dbReference>
<dbReference type="HOGENOM" id="CLU_053495_1_0_11"/>
<dbReference type="SMART" id="SM00421">
    <property type="entry name" value="HTH_LUXR"/>
    <property type="match status" value="1"/>
</dbReference>
<dbReference type="GO" id="GO:0003677">
    <property type="term" value="F:DNA binding"/>
    <property type="evidence" value="ECO:0007669"/>
    <property type="project" value="UniProtKB-KW"/>
</dbReference>
<dbReference type="SUPFAM" id="SSF46894">
    <property type="entry name" value="C-terminal effector domain of the bipartite response regulators"/>
    <property type="match status" value="1"/>
</dbReference>
<dbReference type="InterPro" id="IPR029016">
    <property type="entry name" value="GAF-like_dom_sf"/>
</dbReference>
<evidence type="ECO:0000313" key="5">
    <source>
        <dbReference type="EMBL" id="AEH09491.1"/>
    </source>
</evidence>
<dbReference type="AlphaFoldDB" id="F8AY61"/>
<dbReference type="InterPro" id="IPR003018">
    <property type="entry name" value="GAF"/>
</dbReference>
<accession>F8AY61</accession>
<proteinExistence type="predicted"/>
<dbReference type="PANTHER" id="PTHR44688">
    <property type="entry name" value="DNA-BINDING TRANSCRIPTIONAL ACTIVATOR DEVR_DOSR"/>
    <property type="match status" value="1"/>
</dbReference>
<feature type="domain" description="HTH luxR-type" evidence="4">
    <location>
        <begin position="336"/>
        <end position="401"/>
    </location>
</feature>
<dbReference type="GO" id="GO:0006355">
    <property type="term" value="P:regulation of DNA-templated transcription"/>
    <property type="evidence" value="ECO:0007669"/>
    <property type="project" value="InterPro"/>
</dbReference>
<dbReference type="KEGG" id="fsy:FsymDg_2068"/>
<evidence type="ECO:0000256" key="2">
    <source>
        <dbReference type="ARBA" id="ARBA00023125"/>
    </source>
</evidence>
<dbReference type="RefSeq" id="WP_013873430.1">
    <property type="nucleotide sequence ID" value="NC_015656.1"/>
</dbReference>
<dbReference type="SMART" id="SM00065">
    <property type="entry name" value="GAF"/>
    <property type="match status" value="1"/>
</dbReference>
<dbReference type="eggNOG" id="COG2197">
    <property type="taxonomic scope" value="Bacteria"/>
</dbReference>
<name>F8AY61_9ACTN</name>
<dbReference type="EMBL" id="CP002801">
    <property type="protein sequence ID" value="AEH09491.1"/>
    <property type="molecule type" value="Genomic_DNA"/>
</dbReference>
<protein>
    <submittedName>
        <fullName evidence="5">GAF modulated transcriptional regulator, LuxR family</fullName>
    </submittedName>
</protein>
<dbReference type="PRINTS" id="PR00038">
    <property type="entry name" value="HTHLUXR"/>
</dbReference>
<keyword evidence="3" id="KW-0804">Transcription</keyword>
<dbReference type="CDD" id="cd06170">
    <property type="entry name" value="LuxR_C_like"/>
    <property type="match status" value="1"/>
</dbReference>
<keyword evidence="1" id="KW-0805">Transcription regulation</keyword>
<dbReference type="PROSITE" id="PS00622">
    <property type="entry name" value="HTH_LUXR_1"/>
    <property type="match status" value="1"/>
</dbReference>
<dbReference type="InterPro" id="IPR000792">
    <property type="entry name" value="Tscrpt_reg_LuxR_C"/>
</dbReference>
<evidence type="ECO:0000256" key="3">
    <source>
        <dbReference type="ARBA" id="ARBA00023163"/>
    </source>
</evidence>
<evidence type="ECO:0000259" key="4">
    <source>
        <dbReference type="PROSITE" id="PS50043"/>
    </source>
</evidence>
<keyword evidence="2" id="KW-0238">DNA-binding</keyword>
<dbReference type="Gene3D" id="3.30.450.40">
    <property type="match status" value="1"/>
</dbReference>
<dbReference type="Pfam" id="PF00196">
    <property type="entry name" value="GerE"/>
    <property type="match status" value="1"/>
</dbReference>
<sequence length="407" mass="44827">MTADPDRKPGMFPAPAGARGWRRRQRDLATRIDLMHDEVRAALHTEPTASVIPDDLATSAEVVSTLAGRCIDQLRATAGTDGITAADGDTSLQLCHLILDLQELSFDLYQHDLNLCTRRFADCAAGLQRLRTLPSSADLLDQVCEELVHRCGFGRAVLSRVEDSAWHPWIAYFSNSDEFESWFVRWVDRPIPLEGMTPETRLLTDCRPAVVYDTANAPVHRPIIVESGRSKSYVVAPVMRGTEVVGFLHADHHPSSRRVDEVDRDVLWMFADGFSHIYERAVLAERLRTQRNHVREILSSAVEMMNDFCDAGIDLSRYAGIGAMPGDGARPAPVATAHTGGDLTARESEVLELMVAGATNSVIAETLVIAEETVKSHVKHILRKLGAVNRSQAIAGSLGMTMREIEA</sequence>
<reference evidence="5 6" key="1">
    <citation type="submission" date="2011-05" db="EMBL/GenBank/DDBJ databases">
        <title>Complete sequence of chromosome of Frankia symbiont of Datisca glomerata.</title>
        <authorList>
            <consortium name="US DOE Joint Genome Institute"/>
            <person name="Lucas S."/>
            <person name="Han J."/>
            <person name="Lapidus A."/>
            <person name="Cheng J.-F."/>
            <person name="Goodwin L."/>
            <person name="Pitluck S."/>
            <person name="Peters L."/>
            <person name="Mikhailova N."/>
            <person name="Chertkov O."/>
            <person name="Teshima H."/>
            <person name="Han C."/>
            <person name="Tapia R."/>
            <person name="Land M."/>
            <person name="Hauser L."/>
            <person name="Kyrpides N."/>
            <person name="Ivanova N."/>
            <person name="Pagani I."/>
            <person name="Berry A."/>
            <person name="Pawlowski K."/>
            <person name="Persson T."/>
            <person name="Vanden Heuvel B."/>
            <person name="Benson D."/>
            <person name="Woyke T."/>
        </authorList>
    </citation>
    <scope>NUCLEOTIDE SEQUENCE [LARGE SCALE GENOMIC DNA]</scope>
    <source>
        <strain evidence="6">4085684</strain>
    </source>
</reference>
<gene>
    <name evidence="5" type="ordered locus">FsymDg_2068</name>
</gene>
<dbReference type="Proteomes" id="UP000001549">
    <property type="component" value="Chromosome"/>
</dbReference>
<dbReference type="Pfam" id="PF01590">
    <property type="entry name" value="GAF"/>
    <property type="match status" value="1"/>
</dbReference>
<dbReference type="PROSITE" id="PS50043">
    <property type="entry name" value="HTH_LUXR_2"/>
    <property type="match status" value="1"/>
</dbReference>
<evidence type="ECO:0000256" key="1">
    <source>
        <dbReference type="ARBA" id="ARBA00023015"/>
    </source>
</evidence>
<keyword evidence="6" id="KW-1185">Reference proteome</keyword>
<evidence type="ECO:0000313" key="6">
    <source>
        <dbReference type="Proteomes" id="UP000001549"/>
    </source>
</evidence>
<dbReference type="SUPFAM" id="SSF55781">
    <property type="entry name" value="GAF domain-like"/>
    <property type="match status" value="1"/>
</dbReference>